<evidence type="ECO:0008006" key="4">
    <source>
        <dbReference type="Google" id="ProtNLM"/>
    </source>
</evidence>
<keyword evidence="1" id="KW-0472">Membrane</keyword>
<evidence type="ECO:0000256" key="1">
    <source>
        <dbReference type="SAM" id="Phobius"/>
    </source>
</evidence>
<organism evidence="2 3">
    <name type="scientific">Parachlamydia acanthamoebae</name>
    <dbReference type="NCBI Taxonomy" id="83552"/>
    <lineage>
        <taxon>Bacteria</taxon>
        <taxon>Pseudomonadati</taxon>
        <taxon>Chlamydiota</taxon>
        <taxon>Chlamydiia</taxon>
        <taxon>Parachlamydiales</taxon>
        <taxon>Parachlamydiaceae</taxon>
        <taxon>Parachlamydia</taxon>
    </lineage>
</organism>
<sequence length="809" mass="90405">MYCENWKCMSMNKNWLLPVLIACVAIIGYFNGLFEQSGPAEATEKGIASQNSSFKVDSQPLLQNVERLGINLAIPNTDETGQIFRNILMNPGFEGKIDRLIVMTSQSDKTSFSDDKGWGYPDGYWKGATFEVRSGPYVGLKGNISDSLHEGKDGYPQYFSDITLPTFQPDDVIALTKTFPQDALSFWRISESAQKLVKIDENHRPGSGGSHALLLEPVHHIPLTISSIFDKEAQQNGKLIPVNGNWNFSIWVKAEGENPALTIEFKRKSQVFLAETIHPTSFWKKYSFDFTAHDDGPAKPLALKITGSGDTGIKIWVDDLSLGPIQEESTEFRQEMIQLLKDLRPSFIREQPSIGDTLENRLADPTKRQHWTLHTAGSSGQEMFSYSLNEFLNLCQTVRANPWIIIPTTFSDEEYRQLGQFLALHAPEHLFPKVILEFGKENWNWTFRPTGIPIPSSHGAVADRAFQFILLGANAPTHFIKTINGQYIDPPLSLIYLEKSATADALAISPYFFNSLDAQTSDKEAIKSLFQADRGYVKQIAAGTKSLGKKFSVSEINLHTFEGTASGEQKNRFVAGSIAGTAFAKRILELIKLGADPIMVFNLFQHNSNTWDSQDDVKLSGIVRNVGTHFRYRPTGLAMRMLNTICAGTVYDIGPTTVDINAIHLTALAFTPENAWAAALVSTNESALSLDLTFPDDNKPLPTSMTYIEAASPFDNNEESEKVTLKHLPLKHVNHRTVSLTIPPYGFAILDSQKSLTKILRKELSHAFEMQAIASLDSSEAPQNQKEREFLEHFEEIRKKRIEFEENAP</sequence>
<dbReference type="PATRIC" id="fig|83552.4.peg.2100"/>
<evidence type="ECO:0000313" key="3">
    <source>
        <dbReference type="Proteomes" id="UP000031307"/>
    </source>
</evidence>
<keyword evidence="1" id="KW-0812">Transmembrane</keyword>
<accession>A0A0C1EJL0</accession>
<evidence type="ECO:0000313" key="2">
    <source>
        <dbReference type="EMBL" id="KIA76739.1"/>
    </source>
</evidence>
<dbReference type="Proteomes" id="UP000031307">
    <property type="component" value="Unassembled WGS sequence"/>
</dbReference>
<dbReference type="EMBL" id="JSAM01000106">
    <property type="protein sequence ID" value="KIA76739.1"/>
    <property type="molecule type" value="Genomic_DNA"/>
</dbReference>
<dbReference type="Gene3D" id="2.60.120.260">
    <property type="entry name" value="Galactose-binding domain-like"/>
    <property type="match status" value="1"/>
</dbReference>
<protein>
    <recommendedName>
        <fullName evidence="4">CBM-cenC domain-containing protein</fullName>
    </recommendedName>
</protein>
<comment type="caution">
    <text evidence="2">The sequence shown here is derived from an EMBL/GenBank/DDBJ whole genome shotgun (WGS) entry which is preliminary data.</text>
</comment>
<keyword evidence="1" id="KW-1133">Transmembrane helix</keyword>
<gene>
    <name evidence="2" type="ORF">DB43_HK00120</name>
</gene>
<dbReference type="AlphaFoldDB" id="A0A0C1EJL0"/>
<dbReference type="Gene3D" id="3.20.20.80">
    <property type="entry name" value="Glycosidases"/>
    <property type="match status" value="1"/>
</dbReference>
<name>A0A0C1EJL0_9BACT</name>
<reference evidence="2 3" key="1">
    <citation type="journal article" date="2014" name="Mol. Biol. Evol.">
        <title>Massive expansion of Ubiquitination-related gene families within the Chlamydiae.</title>
        <authorList>
            <person name="Domman D."/>
            <person name="Collingro A."/>
            <person name="Lagkouvardos I."/>
            <person name="Gehre L."/>
            <person name="Weinmaier T."/>
            <person name="Rattei T."/>
            <person name="Subtil A."/>
            <person name="Horn M."/>
        </authorList>
    </citation>
    <scope>NUCLEOTIDE SEQUENCE [LARGE SCALE GENOMIC DNA]</scope>
    <source>
        <strain evidence="2 3">OEW1</strain>
    </source>
</reference>
<proteinExistence type="predicted"/>
<feature type="transmembrane region" description="Helical" evidence="1">
    <location>
        <begin position="15"/>
        <end position="34"/>
    </location>
</feature>